<gene>
    <name evidence="2" type="ORF">ACFPU1_16145</name>
</gene>
<evidence type="ECO:0000256" key="1">
    <source>
        <dbReference type="SAM" id="Coils"/>
    </source>
</evidence>
<evidence type="ECO:0000313" key="3">
    <source>
        <dbReference type="Proteomes" id="UP001596142"/>
    </source>
</evidence>
<organism evidence="2 3">
    <name type="scientific">Thalassorhabdus alkalitolerans</name>
    <dbReference type="NCBI Taxonomy" id="2282697"/>
    <lineage>
        <taxon>Bacteria</taxon>
        <taxon>Bacillati</taxon>
        <taxon>Bacillota</taxon>
        <taxon>Bacilli</taxon>
        <taxon>Bacillales</taxon>
        <taxon>Bacillaceae</taxon>
        <taxon>Thalassorhabdus</taxon>
    </lineage>
</organism>
<protein>
    <submittedName>
        <fullName evidence="2">Uncharacterized protein</fullName>
    </submittedName>
</protein>
<sequence length="70" mass="8252">MSRADLNRRLDRLVQAANEAETALRRLPEMEQKALMQENYPFNKEFGGIVNDLMKWRDAVVEKNEEQTDQ</sequence>
<proteinExistence type="predicted"/>
<keyword evidence="3" id="KW-1185">Reference proteome</keyword>
<feature type="coiled-coil region" evidence="1">
    <location>
        <begin position="3"/>
        <end position="33"/>
    </location>
</feature>
<accession>A0ABW0YUK1</accession>
<dbReference type="Proteomes" id="UP001596142">
    <property type="component" value="Unassembled WGS sequence"/>
</dbReference>
<keyword evidence="1" id="KW-0175">Coiled coil</keyword>
<evidence type="ECO:0000313" key="2">
    <source>
        <dbReference type="EMBL" id="MFC5714283.1"/>
    </source>
</evidence>
<dbReference type="RefSeq" id="WP_100398600.1">
    <property type="nucleotide sequence ID" value="NZ_JBHSOZ010000010.1"/>
</dbReference>
<dbReference type="EMBL" id="JBHSOZ010000010">
    <property type="protein sequence ID" value="MFC5714283.1"/>
    <property type="molecule type" value="Genomic_DNA"/>
</dbReference>
<name>A0ABW0YUK1_9BACI</name>
<reference evidence="3" key="1">
    <citation type="journal article" date="2019" name="Int. J. Syst. Evol. Microbiol.">
        <title>The Global Catalogue of Microorganisms (GCM) 10K type strain sequencing project: providing services to taxonomists for standard genome sequencing and annotation.</title>
        <authorList>
            <consortium name="The Broad Institute Genomics Platform"/>
            <consortium name="The Broad Institute Genome Sequencing Center for Infectious Disease"/>
            <person name="Wu L."/>
            <person name="Ma J."/>
        </authorList>
    </citation>
    <scope>NUCLEOTIDE SEQUENCE [LARGE SCALE GENOMIC DNA]</scope>
    <source>
        <strain evidence="3">CECT 7184</strain>
    </source>
</reference>
<comment type="caution">
    <text evidence="2">The sequence shown here is derived from an EMBL/GenBank/DDBJ whole genome shotgun (WGS) entry which is preliminary data.</text>
</comment>